<dbReference type="GeneID" id="33043636"/>
<reference evidence="2 3" key="2">
    <citation type="journal article" date="2013" name="PLoS ONE">
        <title>Whole genome mapping and re-organization of the nuclear and mitochondrial genomes of Babesia microti isolates.</title>
        <authorList>
            <person name="Cornillot E."/>
            <person name="Dassouli A."/>
            <person name="Garg A."/>
            <person name="Pachikara N."/>
            <person name="Randazzo S."/>
            <person name="Depoix D."/>
            <person name="Carcy B."/>
            <person name="Delbecq S."/>
            <person name="Frutos R."/>
            <person name="Silva J.C."/>
            <person name="Sutton R."/>
            <person name="Krause P.J."/>
            <person name="Mamoun C.B."/>
        </authorList>
    </citation>
    <scope>NUCLEOTIDE SEQUENCE [LARGE SCALE GENOMIC DNA]</scope>
    <source>
        <strain evidence="2 3">RI</strain>
    </source>
</reference>
<dbReference type="VEuPathDB" id="PiroplasmaDB:BMR1_02g00926"/>
<dbReference type="EMBL" id="FO082872">
    <property type="protein sequence ID" value="SJK85850.1"/>
    <property type="molecule type" value="Genomic_DNA"/>
</dbReference>
<reference evidence="2 3" key="1">
    <citation type="journal article" date="2012" name="Nucleic Acids Res.">
        <title>Sequencing of the smallest Apicomplexan genome from the human pathogen Babesia microti.</title>
        <authorList>
            <person name="Cornillot E."/>
            <person name="Hadj-Kaddour K."/>
            <person name="Dassouli A."/>
            <person name="Noel B."/>
            <person name="Ranwez V."/>
            <person name="Vacherie B."/>
            <person name="Augagneur Y."/>
            <person name="Bres V."/>
            <person name="Duclos A."/>
            <person name="Randazzo S."/>
            <person name="Carcy B."/>
            <person name="Debierre-Grockiego F."/>
            <person name="Delbecq S."/>
            <person name="Moubri-Menage K."/>
            <person name="Shams-Eldin H."/>
            <person name="Usmani-Brown S."/>
            <person name="Bringaud F."/>
            <person name="Wincker P."/>
            <person name="Vivares C.P."/>
            <person name="Schwarz R.T."/>
            <person name="Schetters T.P."/>
            <person name="Krause P.J."/>
            <person name="Gorenflot A."/>
            <person name="Berry V."/>
            <person name="Barbe V."/>
            <person name="Ben Mamoun C."/>
        </authorList>
    </citation>
    <scope>NUCLEOTIDE SEQUENCE [LARGE SCALE GENOMIC DNA]</scope>
    <source>
        <strain evidence="2 3">RI</strain>
    </source>
</reference>
<dbReference type="RefSeq" id="XP_021338064.1">
    <property type="nucleotide sequence ID" value="XM_021483102.1"/>
</dbReference>
<keyword evidence="3" id="KW-1185">Reference proteome</keyword>
<dbReference type="AlphaFoldDB" id="A0A1R4AA37"/>
<accession>A0A1R4AA37</accession>
<dbReference type="KEGG" id="bmic:BMR1_02g00926"/>
<keyword evidence="1" id="KW-0812">Transmembrane</keyword>
<keyword evidence="1" id="KW-0472">Membrane</keyword>
<sequence>MNTNILFRINSRLLIFRLLDCRFTSSLARSTKGKEYEERLRPFAFNIPLPSLYDRVHLFVAKCLTYGWIWVGVSLLCLGSMGSIKMYARHDEKKRYCL</sequence>
<evidence type="ECO:0000313" key="2">
    <source>
        <dbReference type="EMBL" id="SJK85850.1"/>
    </source>
</evidence>
<evidence type="ECO:0000313" key="3">
    <source>
        <dbReference type="Proteomes" id="UP000002899"/>
    </source>
</evidence>
<feature type="transmembrane region" description="Helical" evidence="1">
    <location>
        <begin position="68"/>
        <end position="88"/>
    </location>
</feature>
<reference evidence="2 3" key="3">
    <citation type="journal article" date="2016" name="Sci. Rep.">
        <title>Genome-wide diversity and gene expression profiling of Babesia microti isolates identify polymorphic genes that mediate host-pathogen interactions.</title>
        <authorList>
            <person name="Silva J.C."/>
            <person name="Cornillot E."/>
            <person name="McCracken C."/>
            <person name="Usmani-Brown S."/>
            <person name="Dwivedi A."/>
            <person name="Ifeonu O.O."/>
            <person name="Crabtree J."/>
            <person name="Gotia H.T."/>
            <person name="Virji A.Z."/>
            <person name="Reynes C."/>
            <person name="Colinge J."/>
            <person name="Kumar V."/>
            <person name="Lawres L."/>
            <person name="Pazzi J.E."/>
            <person name="Pablo J.V."/>
            <person name="Hung C."/>
            <person name="Brancato J."/>
            <person name="Kumari P."/>
            <person name="Orvis J."/>
            <person name="Tretina K."/>
            <person name="Chibucos M."/>
            <person name="Ott S."/>
            <person name="Sadzewicz L."/>
            <person name="Sengamalay N."/>
            <person name="Shetty A.C."/>
            <person name="Su Q."/>
            <person name="Tallon L."/>
            <person name="Fraser C.M."/>
            <person name="Frutos R."/>
            <person name="Molina D.M."/>
            <person name="Krause P.J."/>
            <person name="Ben Mamoun C."/>
        </authorList>
    </citation>
    <scope>NUCLEOTIDE SEQUENCE [LARGE SCALE GENOMIC DNA]</scope>
    <source>
        <strain evidence="2 3">RI</strain>
    </source>
</reference>
<name>A0A1R4AA37_BABMR</name>
<evidence type="ECO:0000256" key="1">
    <source>
        <dbReference type="SAM" id="Phobius"/>
    </source>
</evidence>
<proteinExistence type="predicted"/>
<dbReference type="Proteomes" id="UP000002899">
    <property type="component" value="Chromosome II"/>
</dbReference>
<organism evidence="2 3">
    <name type="scientific">Babesia microti (strain RI)</name>
    <dbReference type="NCBI Taxonomy" id="1133968"/>
    <lineage>
        <taxon>Eukaryota</taxon>
        <taxon>Sar</taxon>
        <taxon>Alveolata</taxon>
        <taxon>Apicomplexa</taxon>
        <taxon>Aconoidasida</taxon>
        <taxon>Piroplasmida</taxon>
        <taxon>Babesiidae</taxon>
        <taxon>Babesia</taxon>
    </lineage>
</organism>
<protein>
    <submittedName>
        <fullName evidence="2">Uncharacterized protein</fullName>
    </submittedName>
</protein>
<keyword evidence="1" id="KW-1133">Transmembrane helix</keyword>